<gene>
    <name evidence="2" type="ORF">ACFOLH_03035</name>
</gene>
<feature type="compositionally biased region" description="Low complexity" evidence="1">
    <location>
        <begin position="93"/>
        <end position="112"/>
    </location>
</feature>
<protein>
    <submittedName>
        <fullName evidence="2">Uncharacterized protein</fullName>
    </submittedName>
</protein>
<dbReference type="RefSeq" id="WP_340288792.1">
    <property type="nucleotide sequence ID" value="NZ_JBBEOI010000003.1"/>
</dbReference>
<organism evidence="2 3">
    <name type="scientific">Aquipuribacter hungaricus</name>
    <dbReference type="NCBI Taxonomy" id="545624"/>
    <lineage>
        <taxon>Bacteria</taxon>
        <taxon>Bacillati</taxon>
        <taxon>Actinomycetota</taxon>
        <taxon>Actinomycetes</taxon>
        <taxon>Micrococcales</taxon>
        <taxon>Intrasporangiaceae</taxon>
        <taxon>Aquipuribacter</taxon>
    </lineage>
</organism>
<proteinExistence type="predicted"/>
<evidence type="ECO:0000256" key="1">
    <source>
        <dbReference type="SAM" id="MobiDB-lite"/>
    </source>
</evidence>
<keyword evidence="3" id="KW-1185">Reference proteome</keyword>
<name>A0ABV7WBW0_9MICO</name>
<sequence length="112" mass="11662">MATPRLDTDRIQAAARALLDDKVKAVRVLAHARQAREDARAALEQAERADTAAYTAALRDGWTADELKRVGLDAPTKRAPGRPRSTAKTSGRSTAAASSPGPDSAPADTAAG</sequence>
<dbReference type="EMBL" id="JBHRWW010000001">
    <property type="protein sequence ID" value="MFC3687311.1"/>
    <property type="molecule type" value="Genomic_DNA"/>
</dbReference>
<evidence type="ECO:0000313" key="2">
    <source>
        <dbReference type="EMBL" id="MFC3687311.1"/>
    </source>
</evidence>
<accession>A0ABV7WBW0</accession>
<evidence type="ECO:0000313" key="3">
    <source>
        <dbReference type="Proteomes" id="UP001595685"/>
    </source>
</evidence>
<comment type="caution">
    <text evidence="2">The sequence shown here is derived from an EMBL/GenBank/DDBJ whole genome shotgun (WGS) entry which is preliminary data.</text>
</comment>
<feature type="region of interest" description="Disordered" evidence="1">
    <location>
        <begin position="69"/>
        <end position="112"/>
    </location>
</feature>
<dbReference type="Proteomes" id="UP001595685">
    <property type="component" value="Unassembled WGS sequence"/>
</dbReference>
<reference evidence="3" key="1">
    <citation type="journal article" date="2019" name="Int. J. Syst. Evol. Microbiol.">
        <title>The Global Catalogue of Microorganisms (GCM) 10K type strain sequencing project: providing services to taxonomists for standard genome sequencing and annotation.</title>
        <authorList>
            <consortium name="The Broad Institute Genomics Platform"/>
            <consortium name="The Broad Institute Genome Sequencing Center for Infectious Disease"/>
            <person name="Wu L."/>
            <person name="Ma J."/>
        </authorList>
    </citation>
    <scope>NUCLEOTIDE SEQUENCE [LARGE SCALE GENOMIC DNA]</scope>
    <source>
        <strain evidence="3">NCAIM B.02333</strain>
    </source>
</reference>